<dbReference type="EMBL" id="JAWWZK010000212">
    <property type="protein sequence ID" value="MDX5038971.1"/>
    <property type="molecule type" value="Genomic_DNA"/>
</dbReference>
<dbReference type="GO" id="GO:0004540">
    <property type="term" value="F:RNA nuclease activity"/>
    <property type="evidence" value="ECO:0007669"/>
    <property type="project" value="InterPro"/>
</dbReference>
<dbReference type="InterPro" id="IPR001900">
    <property type="entry name" value="RNase_II/R"/>
</dbReference>
<dbReference type="GO" id="GO:0006402">
    <property type="term" value="P:mRNA catabolic process"/>
    <property type="evidence" value="ECO:0007669"/>
    <property type="project" value="TreeGrafter"/>
</dbReference>
<proteinExistence type="predicted"/>
<feature type="non-terminal residue" evidence="5">
    <location>
        <position position="1"/>
    </location>
</feature>
<dbReference type="SUPFAM" id="SSF50249">
    <property type="entry name" value="Nucleic acid-binding proteins"/>
    <property type="match status" value="1"/>
</dbReference>
<dbReference type="Pfam" id="PF00773">
    <property type="entry name" value="RNB"/>
    <property type="match status" value="1"/>
</dbReference>
<dbReference type="GO" id="GO:0004527">
    <property type="term" value="F:exonuclease activity"/>
    <property type="evidence" value="ECO:0007669"/>
    <property type="project" value="UniProtKB-KW"/>
</dbReference>
<feature type="domain" description="RNB" evidence="4">
    <location>
        <begin position="88"/>
        <end position="183"/>
    </location>
</feature>
<gene>
    <name evidence="5" type="ORF">SHY70_11970</name>
</gene>
<keyword evidence="2" id="KW-0378">Hydrolase</keyword>
<sequence length="183" mass="20273">AQKIYIKKSPLVLTGTEILKVDIEAYPNKKRDHFVATIRDVVGHKDDVGIDVLEVLESMDIVSEFPDEVLAEANRVPESPSEQDFEGRLDLRDEIIFTIDGADAKDLDDAVHIKQLKNGNLELGVHIADVSYYVTEGSALDQEAVKRGTSVYVTNRVVPMLPERLSNGICSLNPNVDRLTQSA</sequence>
<dbReference type="Proteomes" id="UP001270004">
    <property type="component" value="Unassembled WGS sequence"/>
</dbReference>
<dbReference type="InterPro" id="IPR040476">
    <property type="entry name" value="CSD2"/>
</dbReference>
<dbReference type="GO" id="GO:0005829">
    <property type="term" value="C:cytosol"/>
    <property type="evidence" value="ECO:0007669"/>
    <property type="project" value="TreeGrafter"/>
</dbReference>
<dbReference type="GO" id="GO:0003723">
    <property type="term" value="F:RNA binding"/>
    <property type="evidence" value="ECO:0007669"/>
    <property type="project" value="InterPro"/>
</dbReference>
<evidence type="ECO:0000313" key="5">
    <source>
        <dbReference type="EMBL" id="MDX5038971.1"/>
    </source>
</evidence>
<name>A0AAW9DIP3_STRSU</name>
<evidence type="ECO:0000259" key="4">
    <source>
        <dbReference type="SMART" id="SM00955"/>
    </source>
</evidence>
<keyword evidence="3" id="KW-0269">Exonuclease</keyword>
<evidence type="ECO:0000256" key="3">
    <source>
        <dbReference type="ARBA" id="ARBA00022839"/>
    </source>
</evidence>
<dbReference type="SMART" id="SM00955">
    <property type="entry name" value="RNB"/>
    <property type="match status" value="1"/>
</dbReference>
<comment type="caution">
    <text evidence="5">The sequence shown here is derived from an EMBL/GenBank/DDBJ whole genome shotgun (WGS) entry which is preliminary data.</text>
</comment>
<accession>A0AAW9DIP3</accession>
<dbReference type="RefSeq" id="WP_319444472.1">
    <property type="nucleotide sequence ID" value="NZ_JAWWZK010000212.1"/>
</dbReference>
<dbReference type="AlphaFoldDB" id="A0AAW9DIP3"/>
<evidence type="ECO:0000256" key="2">
    <source>
        <dbReference type="ARBA" id="ARBA00022801"/>
    </source>
</evidence>
<keyword evidence="1" id="KW-0540">Nuclease</keyword>
<dbReference type="PANTHER" id="PTHR23355">
    <property type="entry name" value="RIBONUCLEASE"/>
    <property type="match status" value="1"/>
</dbReference>
<dbReference type="Pfam" id="PF17876">
    <property type="entry name" value="CSD2"/>
    <property type="match status" value="1"/>
</dbReference>
<organism evidence="5 6">
    <name type="scientific">Streptococcus suis</name>
    <dbReference type="NCBI Taxonomy" id="1307"/>
    <lineage>
        <taxon>Bacteria</taxon>
        <taxon>Bacillati</taxon>
        <taxon>Bacillota</taxon>
        <taxon>Bacilli</taxon>
        <taxon>Lactobacillales</taxon>
        <taxon>Streptococcaceae</taxon>
        <taxon>Streptococcus</taxon>
    </lineage>
</organism>
<dbReference type="InterPro" id="IPR050180">
    <property type="entry name" value="RNR_Ribonuclease"/>
</dbReference>
<evidence type="ECO:0000256" key="1">
    <source>
        <dbReference type="ARBA" id="ARBA00022722"/>
    </source>
</evidence>
<protein>
    <submittedName>
        <fullName evidence="5">RNB domain-containing ribonuclease</fullName>
    </submittedName>
</protein>
<dbReference type="PANTHER" id="PTHR23355:SF9">
    <property type="entry name" value="DIS3-LIKE EXONUCLEASE 2"/>
    <property type="match status" value="1"/>
</dbReference>
<reference evidence="5" key="1">
    <citation type="submission" date="2023-11" db="EMBL/GenBank/DDBJ databases">
        <title>Antimicrobial resistance in invasive Streptococcus suis isolated in Spain and the associated genetic mechanisms.</title>
        <authorList>
            <person name="Uruen C."/>
            <person name="Arenas J.A."/>
        </authorList>
    </citation>
    <scope>NUCLEOTIDE SEQUENCE</scope>
    <source>
        <strain evidence="5">Ss_70</strain>
    </source>
</reference>
<feature type="non-terminal residue" evidence="5">
    <location>
        <position position="183"/>
    </location>
</feature>
<evidence type="ECO:0000313" key="6">
    <source>
        <dbReference type="Proteomes" id="UP001270004"/>
    </source>
</evidence>
<dbReference type="InterPro" id="IPR012340">
    <property type="entry name" value="NA-bd_OB-fold"/>
</dbReference>